<dbReference type="SUPFAM" id="SSF53092">
    <property type="entry name" value="Creatinase/prolidase N-terminal domain"/>
    <property type="match status" value="1"/>
</dbReference>
<feature type="chain" id="PRO_5011482324" evidence="1">
    <location>
        <begin position="35"/>
        <end position="420"/>
    </location>
</feature>
<proteinExistence type="predicted"/>
<dbReference type="Pfam" id="PF01321">
    <property type="entry name" value="Creatinase_N"/>
    <property type="match status" value="1"/>
</dbReference>
<evidence type="ECO:0000259" key="3">
    <source>
        <dbReference type="Pfam" id="PF01321"/>
    </source>
</evidence>
<dbReference type="InterPro" id="IPR029149">
    <property type="entry name" value="Creatin/AminoP/Spt16_N"/>
</dbReference>
<dbReference type="AlphaFoldDB" id="A0A1I6L0X8"/>
<dbReference type="OrthoDB" id="9761809at2"/>
<gene>
    <name evidence="4" type="ORF">SAMN05192580_2098</name>
</gene>
<dbReference type="RefSeq" id="WP_093314337.1">
    <property type="nucleotide sequence ID" value="NZ_FOZG01000002.1"/>
</dbReference>
<keyword evidence="5" id="KW-1185">Reference proteome</keyword>
<reference evidence="4 5" key="1">
    <citation type="submission" date="2016-10" db="EMBL/GenBank/DDBJ databases">
        <authorList>
            <person name="de Groot N.N."/>
        </authorList>
    </citation>
    <scope>NUCLEOTIDE SEQUENCE [LARGE SCALE GENOMIC DNA]</scope>
    <source>
        <strain evidence="4 5">S5-249</strain>
    </source>
</reference>
<keyword evidence="1" id="KW-0732">Signal</keyword>
<dbReference type="PANTHER" id="PTHR46112:SF3">
    <property type="entry name" value="AMINOPEPTIDASE YPDF"/>
    <property type="match status" value="1"/>
</dbReference>
<protein>
    <submittedName>
        <fullName evidence="4">Xaa-Pro dipeptidase</fullName>
    </submittedName>
</protein>
<dbReference type="STRING" id="1166337.SAMN05192580_2098"/>
<sequence length="420" mass="44812">MDTHGRDTSLGRRAFLAGAGALGLGASVSLPAAAAPAGRMADRARPITPAERQARIRQAQRLMQQQGVSAIVTEPGASMEYFTGVRWRRSERPALAIIPREGNAALIVPKFEEGSIRETLLVPAEVRAWEEDQSPYAIAAGLIADRKLASGRIGTEETLRTFIVQGLTGALPSATIEPGTAIFRGCRMIKTPAEIALMQVAADITVAAYRATWPQVRAGMTPADIGAMMSRFTTAEGASVGFNLVLIGEASAYPHGSGKPQVVREGDVVLMDCGCNVHGYESDISRTFVVGSPGAQQRRVWDQVRRGQQIAFETAQVGVAAGAVDDAVRHFYDGLGYGPGYALPGLSHRTGHGIGMEGHEPVNFVRGERTPLALGMCFSNEPGLYLPGSFGVRLEDCIYITAQGPRWFSRPPASLDRPMG</sequence>
<evidence type="ECO:0000259" key="2">
    <source>
        <dbReference type="Pfam" id="PF00557"/>
    </source>
</evidence>
<dbReference type="EMBL" id="FOZG01000002">
    <property type="protein sequence ID" value="SFR96948.1"/>
    <property type="molecule type" value="Genomic_DNA"/>
</dbReference>
<dbReference type="InterPro" id="IPR006311">
    <property type="entry name" value="TAT_signal"/>
</dbReference>
<dbReference type="InterPro" id="IPR000994">
    <property type="entry name" value="Pept_M24"/>
</dbReference>
<evidence type="ECO:0000313" key="5">
    <source>
        <dbReference type="Proteomes" id="UP000198824"/>
    </source>
</evidence>
<name>A0A1I6L0X8_9SPHN</name>
<feature type="domain" description="Peptidase M24" evidence="2">
    <location>
        <begin position="197"/>
        <end position="402"/>
    </location>
</feature>
<dbReference type="InterPro" id="IPR036005">
    <property type="entry name" value="Creatinase/aminopeptidase-like"/>
</dbReference>
<feature type="domain" description="Creatinase N-terminal" evidence="3">
    <location>
        <begin position="55"/>
        <end position="189"/>
    </location>
</feature>
<feature type="signal peptide" evidence="1">
    <location>
        <begin position="1"/>
        <end position="34"/>
    </location>
</feature>
<dbReference type="Proteomes" id="UP000198824">
    <property type="component" value="Unassembled WGS sequence"/>
</dbReference>
<dbReference type="PANTHER" id="PTHR46112">
    <property type="entry name" value="AMINOPEPTIDASE"/>
    <property type="match status" value="1"/>
</dbReference>
<dbReference type="SUPFAM" id="SSF55920">
    <property type="entry name" value="Creatinase/aminopeptidase"/>
    <property type="match status" value="1"/>
</dbReference>
<dbReference type="Pfam" id="PF00557">
    <property type="entry name" value="Peptidase_M24"/>
    <property type="match status" value="1"/>
</dbReference>
<dbReference type="Gene3D" id="3.40.350.10">
    <property type="entry name" value="Creatinase/prolidase N-terminal domain"/>
    <property type="match status" value="1"/>
</dbReference>
<evidence type="ECO:0000313" key="4">
    <source>
        <dbReference type="EMBL" id="SFR96948.1"/>
    </source>
</evidence>
<dbReference type="Gene3D" id="3.90.230.10">
    <property type="entry name" value="Creatinase/methionine aminopeptidase superfamily"/>
    <property type="match status" value="1"/>
</dbReference>
<organism evidence="4 5">
    <name type="scientific">Sphingomonas jatrophae</name>
    <dbReference type="NCBI Taxonomy" id="1166337"/>
    <lineage>
        <taxon>Bacteria</taxon>
        <taxon>Pseudomonadati</taxon>
        <taxon>Pseudomonadota</taxon>
        <taxon>Alphaproteobacteria</taxon>
        <taxon>Sphingomonadales</taxon>
        <taxon>Sphingomonadaceae</taxon>
        <taxon>Sphingomonas</taxon>
    </lineage>
</organism>
<dbReference type="InterPro" id="IPR000587">
    <property type="entry name" value="Creatinase_N"/>
</dbReference>
<accession>A0A1I6L0X8</accession>
<dbReference type="CDD" id="cd01066">
    <property type="entry name" value="APP_MetAP"/>
    <property type="match status" value="1"/>
</dbReference>
<dbReference type="InterPro" id="IPR050659">
    <property type="entry name" value="Peptidase_M24B"/>
</dbReference>
<dbReference type="PROSITE" id="PS51318">
    <property type="entry name" value="TAT"/>
    <property type="match status" value="1"/>
</dbReference>
<evidence type="ECO:0000256" key="1">
    <source>
        <dbReference type="SAM" id="SignalP"/>
    </source>
</evidence>